<dbReference type="InterPro" id="IPR027381">
    <property type="entry name" value="LytR/CpsA/Psr_C"/>
</dbReference>
<evidence type="ECO:0000256" key="3">
    <source>
        <dbReference type="SAM" id="Phobius"/>
    </source>
</evidence>
<dbReference type="Gene3D" id="3.40.630.190">
    <property type="entry name" value="LCP protein"/>
    <property type="match status" value="1"/>
</dbReference>
<keyword evidence="3" id="KW-1133">Transmembrane helix</keyword>
<dbReference type="Pfam" id="PF03816">
    <property type="entry name" value="LytR_cpsA_psr"/>
    <property type="match status" value="1"/>
</dbReference>
<dbReference type="eggNOG" id="COG1316">
    <property type="taxonomic scope" value="Bacteria"/>
</dbReference>
<dbReference type="Proteomes" id="UP000001203">
    <property type="component" value="Chromosome circular"/>
</dbReference>
<dbReference type="AlphaFoldDB" id="B1WPI5"/>
<accession>B1WPI5</accession>
<dbReference type="PANTHER" id="PTHR33392:SF6">
    <property type="entry name" value="POLYISOPRENYL-TEICHOIC ACID--PEPTIDOGLYCAN TEICHOIC ACID TRANSFERASE TAGU"/>
    <property type="match status" value="1"/>
</dbReference>
<organism evidence="6 7">
    <name type="scientific">Crocosphaera subtropica (strain ATCC 51142 / BH68)</name>
    <name type="common">Cyanothece sp. (strain ATCC 51142)</name>
    <dbReference type="NCBI Taxonomy" id="43989"/>
    <lineage>
        <taxon>Bacteria</taxon>
        <taxon>Bacillati</taxon>
        <taxon>Cyanobacteriota</taxon>
        <taxon>Cyanophyceae</taxon>
        <taxon>Oscillatoriophycideae</taxon>
        <taxon>Chroococcales</taxon>
        <taxon>Aphanothecaceae</taxon>
        <taxon>Crocosphaera</taxon>
        <taxon>Crocosphaera subtropica</taxon>
    </lineage>
</organism>
<dbReference type="EMBL" id="CP000806">
    <property type="protein sequence ID" value="ACB51555.1"/>
    <property type="molecule type" value="Genomic_DNA"/>
</dbReference>
<dbReference type="KEGG" id="cyt:cce_2205"/>
<evidence type="ECO:0008006" key="8">
    <source>
        <dbReference type="Google" id="ProtNLM"/>
    </source>
</evidence>
<evidence type="ECO:0000313" key="6">
    <source>
        <dbReference type="EMBL" id="ACB51555.1"/>
    </source>
</evidence>
<feature type="region of interest" description="Disordered" evidence="2">
    <location>
        <begin position="18"/>
        <end position="38"/>
    </location>
</feature>
<proteinExistence type="inferred from homology"/>
<feature type="transmembrane region" description="Helical" evidence="3">
    <location>
        <begin position="51"/>
        <end position="74"/>
    </location>
</feature>
<dbReference type="Pfam" id="PF13399">
    <property type="entry name" value="LytR_C"/>
    <property type="match status" value="1"/>
</dbReference>
<dbReference type="HOGENOM" id="CLU_016455_5_1_3"/>
<name>B1WPI5_CROS5</name>
<keyword evidence="3" id="KW-0812">Transmembrane</keyword>
<dbReference type="STRING" id="43989.cce_2205"/>
<keyword evidence="7" id="KW-1185">Reference proteome</keyword>
<evidence type="ECO:0000313" key="7">
    <source>
        <dbReference type="Proteomes" id="UP000001203"/>
    </source>
</evidence>
<feature type="domain" description="Cell envelope-related transcriptional attenuator" evidence="4">
    <location>
        <begin position="145"/>
        <end position="293"/>
    </location>
</feature>
<gene>
    <name evidence="6" type="ordered locus">cce_2205</name>
</gene>
<dbReference type="InterPro" id="IPR050922">
    <property type="entry name" value="LytR/CpsA/Psr_CW_biosynth"/>
</dbReference>
<dbReference type="PANTHER" id="PTHR33392">
    <property type="entry name" value="POLYISOPRENYL-TEICHOIC ACID--PEPTIDOGLYCAN TEICHOIC ACID TRANSFERASE TAGU"/>
    <property type="match status" value="1"/>
</dbReference>
<comment type="similarity">
    <text evidence="1">Belongs to the LytR/CpsA/Psr (LCP) family.</text>
</comment>
<keyword evidence="3" id="KW-0472">Membrane</keyword>
<dbReference type="NCBIfam" id="TIGR00350">
    <property type="entry name" value="lytR_cpsA_psr"/>
    <property type="match status" value="1"/>
</dbReference>
<sequence length="492" mass="55076">MWCVEVIMANSVNRVSNTSGFQRKSGSRPYKSPSMYKQGQKKTLNPLFRGVLWGMGFGCTAVLSATVGAAITLLSPVSENILPLTQKITNPWKTTTETPSTSTNSPVIDNTLLQYRLSRPVNLLVLGIDRVLDTPGGSLEGFGGRSDTILLLRFDPADNSVKMLSVPRDSRVNIPGRGYTKINDANVHGGPGLAARVLSKTLNDVPIDRYIRVTTDAFTELVDLVGGVEVFVPYAMEYEDKTQNLKIDLQPGRQILNGEQAEQFARFRKDSYGDIGRVQRQQILLKALRQRMTSPTIIPRIPQAIGLLEKHIDTNLTWEEMLALVNFGRQIDRDQVQMVMLPGRFSQEEEFDNRSYWVMSERGRDQVMEQYFGITPQWQSSSRRSPNRVRIALQNATDDPGLANQVREFLAKQDIHNVYTIPDAPQLLRETEIVVQQGDFEAANYLQTALGMGRVEASSTGDLDSQLTLRIGLDAKDLLRGDSFLKTSEDEY</sequence>
<evidence type="ECO:0000256" key="2">
    <source>
        <dbReference type="SAM" id="MobiDB-lite"/>
    </source>
</evidence>
<evidence type="ECO:0000259" key="4">
    <source>
        <dbReference type="Pfam" id="PF03816"/>
    </source>
</evidence>
<reference evidence="6 7" key="1">
    <citation type="journal article" date="2008" name="Proc. Natl. Acad. Sci. U.S.A.">
        <title>The genome of Cyanothece 51142, a unicellular diazotrophic cyanobacterium important in the marine nitrogen cycle.</title>
        <authorList>
            <person name="Welsh E.A."/>
            <person name="Liberton M."/>
            <person name="Stoeckel J."/>
            <person name="Loh T."/>
            <person name="Elvitigala T."/>
            <person name="Wang C."/>
            <person name="Wollam A."/>
            <person name="Fulton R.S."/>
            <person name="Clifton S.W."/>
            <person name="Jacobs J.M."/>
            <person name="Aurora R."/>
            <person name="Ghosh B.K."/>
            <person name="Sherman L.A."/>
            <person name="Smith R.D."/>
            <person name="Wilson R.K."/>
            <person name="Pakrasi H.B."/>
        </authorList>
    </citation>
    <scope>NUCLEOTIDE SEQUENCE [LARGE SCALE GENOMIC DNA]</scope>
    <source>
        <strain evidence="7">ATCC 51142 / BH68</strain>
    </source>
</reference>
<feature type="domain" description="LytR/CpsA/Psr regulator C-terminal" evidence="5">
    <location>
        <begin position="388"/>
        <end position="474"/>
    </location>
</feature>
<protein>
    <recommendedName>
        <fullName evidence="8">Cell envelope-related transcriptional attenuator</fullName>
    </recommendedName>
</protein>
<evidence type="ECO:0000259" key="5">
    <source>
        <dbReference type="Pfam" id="PF13399"/>
    </source>
</evidence>
<evidence type="ECO:0000256" key="1">
    <source>
        <dbReference type="ARBA" id="ARBA00006068"/>
    </source>
</evidence>
<dbReference type="InterPro" id="IPR004474">
    <property type="entry name" value="LytR_CpsA_psr"/>
</dbReference>